<reference evidence="2" key="1">
    <citation type="submission" date="2023-10" db="EMBL/GenBank/DDBJ databases">
        <authorList>
            <person name="Chen Y."/>
            <person name="Shah S."/>
            <person name="Dougan E. K."/>
            <person name="Thang M."/>
            <person name="Chan C."/>
        </authorList>
    </citation>
    <scope>NUCLEOTIDE SEQUENCE [LARGE SCALE GENOMIC DNA]</scope>
</reference>
<organism evidence="2 3">
    <name type="scientific">Prorocentrum cordatum</name>
    <dbReference type="NCBI Taxonomy" id="2364126"/>
    <lineage>
        <taxon>Eukaryota</taxon>
        <taxon>Sar</taxon>
        <taxon>Alveolata</taxon>
        <taxon>Dinophyceae</taxon>
        <taxon>Prorocentrales</taxon>
        <taxon>Prorocentraceae</taxon>
        <taxon>Prorocentrum</taxon>
    </lineage>
</organism>
<name>A0ABN9QS56_9DINO</name>
<sequence length="247" mass="26630">MAVTFGVTILGLAIGGSVASRLVSDTRSDSKVGPCSESWNHLAPKFASFPGIFDKLEEEEEFSELRYDFEPKEECHFGASVGVHAFIAVQLNDALHEASGHVAVADIGSGTGFLLALFKSYVKVGIDVVGVETDPKALAEARALQAVGVLPDECKLLDENGLTFTYEKKFAVINVGFASTELPEHFKELTADDATILMPICNKPFKPLSGGQSCAARYTLFKKVRGSWQTAQEVGPDVSFFFVENNA</sequence>
<proteinExistence type="predicted"/>
<protein>
    <submittedName>
        <fullName evidence="2">Uncharacterized protein</fullName>
    </submittedName>
</protein>
<dbReference type="EMBL" id="CAUYUJ010004307">
    <property type="protein sequence ID" value="CAK0809039.1"/>
    <property type="molecule type" value="Genomic_DNA"/>
</dbReference>
<evidence type="ECO:0000256" key="1">
    <source>
        <dbReference type="SAM" id="SignalP"/>
    </source>
</evidence>
<comment type="caution">
    <text evidence="2">The sequence shown here is derived from an EMBL/GenBank/DDBJ whole genome shotgun (WGS) entry which is preliminary data.</text>
</comment>
<dbReference type="InterPro" id="IPR029063">
    <property type="entry name" value="SAM-dependent_MTases_sf"/>
</dbReference>
<evidence type="ECO:0000313" key="3">
    <source>
        <dbReference type="Proteomes" id="UP001189429"/>
    </source>
</evidence>
<dbReference type="Gene3D" id="3.40.50.150">
    <property type="entry name" value="Vaccinia Virus protein VP39"/>
    <property type="match status" value="1"/>
</dbReference>
<dbReference type="Pfam" id="PF01135">
    <property type="entry name" value="PCMT"/>
    <property type="match status" value="1"/>
</dbReference>
<keyword evidence="3" id="KW-1185">Reference proteome</keyword>
<accession>A0ABN9QS56</accession>
<evidence type="ECO:0000313" key="2">
    <source>
        <dbReference type="EMBL" id="CAK0809039.1"/>
    </source>
</evidence>
<dbReference type="Proteomes" id="UP001189429">
    <property type="component" value="Unassembled WGS sequence"/>
</dbReference>
<dbReference type="SUPFAM" id="SSF53335">
    <property type="entry name" value="S-adenosyl-L-methionine-dependent methyltransferases"/>
    <property type="match status" value="1"/>
</dbReference>
<keyword evidence="1" id="KW-0732">Signal</keyword>
<feature type="signal peptide" evidence="1">
    <location>
        <begin position="1"/>
        <end position="19"/>
    </location>
</feature>
<dbReference type="CDD" id="cd02440">
    <property type="entry name" value="AdoMet_MTases"/>
    <property type="match status" value="1"/>
</dbReference>
<gene>
    <name evidence="2" type="ORF">PCOR1329_LOCUS14404</name>
</gene>
<feature type="chain" id="PRO_5045669794" evidence="1">
    <location>
        <begin position="20"/>
        <end position="247"/>
    </location>
</feature>